<feature type="domain" description="C5a peptidase/Subtilisin-like protease SBT2-like Fn3-like" evidence="14">
    <location>
        <begin position="605"/>
        <end position="709"/>
    </location>
</feature>
<feature type="active site" description="Charge relay system" evidence="7 8">
    <location>
        <position position="212"/>
    </location>
</feature>
<evidence type="ECO:0000256" key="4">
    <source>
        <dbReference type="ARBA" id="ARBA00022729"/>
    </source>
</evidence>
<comment type="similarity">
    <text evidence="1 8 9">Belongs to the peptidase S8 family.</text>
</comment>
<evidence type="ECO:0000256" key="10">
    <source>
        <dbReference type="SAM" id="MobiDB-lite"/>
    </source>
</evidence>
<dbReference type="InterPro" id="IPR023828">
    <property type="entry name" value="Peptidase_S8_Ser-AS"/>
</dbReference>
<evidence type="ECO:0000313" key="15">
    <source>
        <dbReference type="EMBL" id="KAB5592705.1"/>
    </source>
</evidence>
<dbReference type="PROSITE" id="PS00136">
    <property type="entry name" value="SUBTILASE_ASP"/>
    <property type="match status" value="1"/>
</dbReference>
<dbReference type="Pfam" id="PF02225">
    <property type="entry name" value="PA"/>
    <property type="match status" value="1"/>
</dbReference>
<dbReference type="Pfam" id="PF00082">
    <property type="entry name" value="Peptidase_S8"/>
    <property type="match status" value="1"/>
</dbReference>
<evidence type="ECO:0000256" key="5">
    <source>
        <dbReference type="ARBA" id="ARBA00022801"/>
    </source>
</evidence>
<feature type="domain" description="PA" evidence="13">
    <location>
        <begin position="376"/>
        <end position="450"/>
    </location>
</feature>
<keyword evidence="5 8" id="KW-0378">Hydrolase</keyword>
<dbReference type="PANTHER" id="PTHR43806:SF66">
    <property type="entry name" value="SERIN ENDOPEPTIDASE"/>
    <property type="match status" value="1"/>
</dbReference>
<dbReference type="InterPro" id="IPR022398">
    <property type="entry name" value="Peptidase_S8_His-AS"/>
</dbReference>
<evidence type="ECO:0000256" key="7">
    <source>
        <dbReference type="PIRSR" id="PIRSR615500-1"/>
    </source>
</evidence>
<evidence type="ECO:0000259" key="12">
    <source>
        <dbReference type="Pfam" id="PF00082"/>
    </source>
</evidence>
<feature type="domain" description="Peptidase S8/S53" evidence="12">
    <location>
        <begin position="152"/>
        <end position="568"/>
    </location>
</feature>
<keyword evidence="2" id="KW-0964">Secreted</keyword>
<dbReference type="Gene3D" id="3.50.30.30">
    <property type="match status" value="1"/>
</dbReference>
<evidence type="ECO:0000256" key="1">
    <source>
        <dbReference type="ARBA" id="ARBA00011073"/>
    </source>
</evidence>
<evidence type="ECO:0000256" key="6">
    <source>
        <dbReference type="ARBA" id="ARBA00022825"/>
    </source>
</evidence>
<gene>
    <name evidence="15" type="ORF">CTheo_3848</name>
</gene>
<evidence type="ECO:0000256" key="9">
    <source>
        <dbReference type="RuleBase" id="RU003355"/>
    </source>
</evidence>
<dbReference type="Pfam" id="PF06280">
    <property type="entry name" value="fn3_5"/>
    <property type="match status" value="1"/>
</dbReference>
<feature type="active site" description="Charge relay system" evidence="7 8">
    <location>
        <position position="527"/>
    </location>
</feature>
<keyword evidence="4 11" id="KW-0732">Signal</keyword>
<feature type="chain" id="PRO_5024288204" evidence="11">
    <location>
        <begin position="17"/>
        <end position="913"/>
    </location>
</feature>
<dbReference type="InterPro" id="IPR015500">
    <property type="entry name" value="Peptidase_S8_subtilisin-rel"/>
</dbReference>
<evidence type="ECO:0000256" key="8">
    <source>
        <dbReference type="PROSITE-ProRule" id="PRU01240"/>
    </source>
</evidence>
<dbReference type="PANTHER" id="PTHR43806">
    <property type="entry name" value="PEPTIDASE S8"/>
    <property type="match status" value="1"/>
</dbReference>
<dbReference type="InterPro" id="IPR003137">
    <property type="entry name" value="PA_domain"/>
</dbReference>
<keyword evidence="6 8" id="KW-0720">Serine protease</keyword>
<dbReference type="InterPro" id="IPR013783">
    <property type="entry name" value="Ig-like_fold"/>
</dbReference>
<reference evidence="15 16" key="1">
    <citation type="journal article" date="2019" name="Fungal Biol. Biotechnol.">
        <title>Draft genome sequence of fastidious pathogen Ceratobasidium theobromae, which causes vascular-streak dieback in Theobroma cacao.</title>
        <authorList>
            <person name="Ali S.S."/>
            <person name="Asman A."/>
            <person name="Shao J."/>
            <person name="Firmansyah A.P."/>
            <person name="Susilo A.W."/>
            <person name="Rosmana A."/>
            <person name="McMahon P."/>
            <person name="Junaid M."/>
            <person name="Guest D."/>
            <person name="Kheng T.Y."/>
            <person name="Meinhardt L.W."/>
            <person name="Bailey B.A."/>
        </authorList>
    </citation>
    <scope>NUCLEOTIDE SEQUENCE [LARGE SCALE GENOMIC DNA]</scope>
    <source>
        <strain evidence="15 16">CT2</strain>
    </source>
</reference>
<dbReference type="GO" id="GO:0006508">
    <property type="term" value="P:proteolysis"/>
    <property type="evidence" value="ECO:0007669"/>
    <property type="project" value="UniProtKB-KW"/>
</dbReference>
<dbReference type="GO" id="GO:0005615">
    <property type="term" value="C:extracellular space"/>
    <property type="evidence" value="ECO:0007669"/>
    <property type="project" value="TreeGrafter"/>
</dbReference>
<dbReference type="PROSITE" id="PS00138">
    <property type="entry name" value="SUBTILASE_SER"/>
    <property type="match status" value="1"/>
</dbReference>
<keyword evidence="16" id="KW-1185">Reference proteome</keyword>
<proteinExistence type="inferred from homology"/>
<evidence type="ECO:0000259" key="13">
    <source>
        <dbReference type="Pfam" id="PF02225"/>
    </source>
</evidence>
<dbReference type="InterPro" id="IPR036852">
    <property type="entry name" value="Peptidase_S8/S53_dom_sf"/>
</dbReference>
<dbReference type="GO" id="GO:0016020">
    <property type="term" value="C:membrane"/>
    <property type="evidence" value="ECO:0007669"/>
    <property type="project" value="InterPro"/>
</dbReference>
<evidence type="ECO:0000313" key="16">
    <source>
        <dbReference type="Proteomes" id="UP000383932"/>
    </source>
</evidence>
<dbReference type="Proteomes" id="UP000383932">
    <property type="component" value="Unassembled WGS sequence"/>
</dbReference>
<dbReference type="PROSITE" id="PS00137">
    <property type="entry name" value="SUBTILASE_HIS"/>
    <property type="match status" value="1"/>
</dbReference>
<feature type="active site" description="Charge relay system" evidence="7 8">
    <location>
        <position position="161"/>
    </location>
</feature>
<dbReference type="InterPro" id="IPR050131">
    <property type="entry name" value="Peptidase_S8_subtilisin-like"/>
</dbReference>
<comment type="caution">
    <text evidence="15">The sequence shown here is derived from an EMBL/GenBank/DDBJ whole genome shotgun (WGS) entry which is preliminary data.</text>
</comment>
<dbReference type="AlphaFoldDB" id="A0A5N5QLN9"/>
<dbReference type="Gene3D" id="3.40.50.200">
    <property type="entry name" value="Peptidase S8/S53 domain"/>
    <property type="match status" value="2"/>
</dbReference>
<dbReference type="InterPro" id="IPR034187">
    <property type="entry name" value="Peptidases_S8_5"/>
</dbReference>
<organism evidence="15 16">
    <name type="scientific">Ceratobasidium theobromae</name>
    <dbReference type="NCBI Taxonomy" id="1582974"/>
    <lineage>
        <taxon>Eukaryota</taxon>
        <taxon>Fungi</taxon>
        <taxon>Dikarya</taxon>
        <taxon>Basidiomycota</taxon>
        <taxon>Agaricomycotina</taxon>
        <taxon>Agaricomycetes</taxon>
        <taxon>Cantharellales</taxon>
        <taxon>Ceratobasidiaceae</taxon>
        <taxon>Ceratobasidium</taxon>
    </lineage>
</organism>
<keyword evidence="3 8" id="KW-0645">Protease</keyword>
<evidence type="ECO:0000256" key="3">
    <source>
        <dbReference type="ARBA" id="ARBA00022670"/>
    </source>
</evidence>
<dbReference type="EMBL" id="SSOP01000056">
    <property type="protein sequence ID" value="KAB5592705.1"/>
    <property type="molecule type" value="Genomic_DNA"/>
</dbReference>
<dbReference type="PROSITE" id="PS51892">
    <property type="entry name" value="SUBTILASE"/>
    <property type="match status" value="1"/>
</dbReference>
<dbReference type="InterPro" id="IPR010435">
    <property type="entry name" value="C5a/SBT2-like_Fn3"/>
</dbReference>
<name>A0A5N5QLN9_9AGAM</name>
<evidence type="ECO:0000259" key="14">
    <source>
        <dbReference type="Pfam" id="PF06280"/>
    </source>
</evidence>
<dbReference type="OrthoDB" id="206201at2759"/>
<dbReference type="Gene3D" id="2.60.40.10">
    <property type="entry name" value="Immunoglobulins"/>
    <property type="match status" value="1"/>
</dbReference>
<dbReference type="InterPro" id="IPR000209">
    <property type="entry name" value="Peptidase_S8/S53_dom"/>
</dbReference>
<dbReference type="GO" id="GO:0004252">
    <property type="term" value="F:serine-type endopeptidase activity"/>
    <property type="evidence" value="ECO:0007669"/>
    <property type="project" value="UniProtKB-UniRule"/>
</dbReference>
<protein>
    <submittedName>
        <fullName evidence="15">Minor extracellular protease vpr protein</fullName>
    </submittedName>
</protein>
<dbReference type="PRINTS" id="PR00723">
    <property type="entry name" value="SUBTILISIN"/>
</dbReference>
<sequence length="913" mass="98358">MRILWVAIAIAQLVSAAVDLDSETLKPSKRTVLKNAFIVELNADTHLKRGFASPHEELYHDLDRRDVSWHVKSEYHSDVMTGVAIQLSNPEDLVKLAQVNGVQSITPIYHQTLSRPEIINILTNATTLPIEGPFSPHQMTGVKEAHDAGYLGEGITVAIIDDGIDYTNPYLGGKLGPDAKVIGGYDFVGDNYVWDSSPPVEDDDPFTNCKGHGTHIAGIVAADPGNSYNISGVAYKAKLRAYRISGCPPNSGTTDDIIISAFIRAYEDGNDIITISWSAGGPSWADSAWLRVAGRIANKGRIITTVAGNSGQVGAWLTNSPSTSPGVIEVASADVADAVIQNAKLSNGRLIPYPGLPLSIPDGLPLYATSSDIKVSDDACSPLPSGTPDLSKYLVIIRRGSCSFVTQLNNAAAFGAKNFVVYDNGENPLMAIIYENFGIHPLIFISQEDGIFLVQQAIPNNMTLSFPDLPTLAPMPRGGLISPFSSYGPSYDMYLGPAIAAPGGWIASTYPRALSNGVGFSISSGTSMATPFVAGAAALFLQAHGKKPSTALAAHSIFQNTAVPVKVAKSTDALLDTAVHQGSGLIQVFDAIKSTASMRPSELLLNDTAFFKGTQKFRIKNRGKESVTYTLSHIPAGTAKTVDRTEVPKTVRLVSNFANVKFQPSKLTVPPGKTVSFNVVFTPPDGVSPSDFPIYSGYIQATGSDDTTLRSTYMGLAAKLKDMKIIANSAPNYNFSLPLMMGPDLNVVPPDGTLVCNITRENFPRIPVRIVAGTRKMRLDLIDSQEQVHTKIRSLSQRRDLDELEPPSSDPGPTPVAGETWDWLIPSSMGSTDKSFSPVKILGTLYEQNNLRRDTDDFEPLAFSYHIISFANGTNIPDGSYKILVRALKLTGDINRQDDYEAWVSPILVVKRK</sequence>
<dbReference type="SUPFAM" id="SSF52743">
    <property type="entry name" value="Subtilisin-like"/>
    <property type="match status" value="1"/>
</dbReference>
<dbReference type="InterPro" id="IPR023827">
    <property type="entry name" value="Peptidase_S8_Asp-AS"/>
</dbReference>
<feature type="signal peptide" evidence="11">
    <location>
        <begin position="1"/>
        <end position="16"/>
    </location>
</feature>
<evidence type="ECO:0000256" key="2">
    <source>
        <dbReference type="ARBA" id="ARBA00022512"/>
    </source>
</evidence>
<accession>A0A5N5QLN9</accession>
<keyword evidence="2" id="KW-0134">Cell wall</keyword>
<feature type="region of interest" description="Disordered" evidence="10">
    <location>
        <begin position="792"/>
        <end position="817"/>
    </location>
</feature>
<dbReference type="CDD" id="cd07489">
    <property type="entry name" value="Peptidases_S8_5"/>
    <property type="match status" value="1"/>
</dbReference>
<evidence type="ECO:0000256" key="11">
    <source>
        <dbReference type="SAM" id="SignalP"/>
    </source>
</evidence>